<dbReference type="AlphaFoldDB" id="A0AAJ8BN74"/>
<name>A0AAJ8BN74_ASPNG</name>
<reference evidence="2" key="2">
    <citation type="submission" date="2025-08" db="UniProtKB">
        <authorList>
            <consortium name="RefSeq"/>
        </authorList>
    </citation>
    <scope>IDENTIFICATION</scope>
</reference>
<dbReference type="GeneID" id="84591119"/>
<proteinExistence type="predicted"/>
<reference evidence="2" key="1">
    <citation type="submission" date="2025-02" db="EMBL/GenBank/DDBJ databases">
        <authorList>
            <consortium name="NCBI Genome Project"/>
        </authorList>
    </citation>
    <scope>NUCLEOTIDE SEQUENCE</scope>
</reference>
<dbReference type="VEuPathDB" id="FungiDB:An05g01090"/>
<sequence length="110" mass="11928">MAIFKTSQDGRRHGTPPSHPGKAGLWLGASVWTKQTGIFVSNAISQFETGIRQRGCGIRGSYWVSCCILDGFASAGKESLYTQLDGWASLGATMFDGQLEWLVLQLGMMP</sequence>
<dbReference type="KEGG" id="ang:An05g01090"/>
<accession>A0AAJ8BN74</accession>
<feature type="region of interest" description="Disordered" evidence="1">
    <location>
        <begin position="1"/>
        <end position="22"/>
    </location>
</feature>
<organism evidence="2">
    <name type="scientific">Aspergillus niger</name>
    <dbReference type="NCBI Taxonomy" id="5061"/>
    <lineage>
        <taxon>Eukaryota</taxon>
        <taxon>Fungi</taxon>
        <taxon>Dikarya</taxon>
        <taxon>Ascomycota</taxon>
        <taxon>Pezizomycotina</taxon>
        <taxon>Eurotiomycetes</taxon>
        <taxon>Eurotiomycetidae</taxon>
        <taxon>Eurotiales</taxon>
        <taxon>Aspergillaceae</taxon>
        <taxon>Aspergillus</taxon>
        <taxon>Aspergillus subgen. Circumdati</taxon>
    </lineage>
</organism>
<dbReference type="RefSeq" id="XP_059600777.1">
    <property type="nucleotide sequence ID" value="XM_059747894.1"/>
</dbReference>
<protein>
    <submittedName>
        <fullName evidence="2">Uncharacterized protein</fullName>
    </submittedName>
</protein>
<evidence type="ECO:0000313" key="2">
    <source>
        <dbReference type="RefSeq" id="XP_059600777.1"/>
    </source>
</evidence>
<gene>
    <name evidence="2" type="ORF">An05g01090</name>
</gene>
<evidence type="ECO:0000256" key="1">
    <source>
        <dbReference type="SAM" id="MobiDB-lite"/>
    </source>
</evidence>